<reference evidence="3" key="1">
    <citation type="submission" date="2020-08" db="EMBL/GenBank/DDBJ databases">
        <authorList>
            <person name="Cejkova D."/>
            <person name="Kubasova T."/>
            <person name="Jahodarova E."/>
            <person name="Rychlik I."/>
        </authorList>
    </citation>
    <scope>NUCLEOTIDE SEQUENCE</scope>
    <source>
        <strain evidence="3">An824</strain>
    </source>
</reference>
<keyword evidence="4" id="KW-1185">Reference proteome</keyword>
<evidence type="ECO:0000256" key="1">
    <source>
        <dbReference type="SAM" id="Coils"/>
    </source>
</evidence>
<dbReference type="SUPFAM" id="SSF82171">
    <property type="entry name" value="DPP6 N-terminal domain-like"/>
    <property type="match status" value="1"/>
</dbReference>
<evidence type="ECO:0000313" key="3">
    <source>
        <dbReference type="EMBL" id="MBM6672859.1"/>
    </source>
</evidence>
<dbReference type="AlphaFoldDB" id="A0A938WTH5"/>
<sequence length="387" mass="43558">MLKTKSVILSILLLMAGVQSHAQVKNKRAKGKPKTEMTAQQEAAQELYETMLLSTAQVMFIDSIVVDSADFISRIPLNRESGRIGTTAGITGDTGLAGGAAYINEFGNRIYFSTVGNDGRYALYSTDKLGGEWTAARLIDEFGNEFEDVSYPYMMADGVTLYFAAKGKESLGGYDIYVTRYDTDSARFYRPENVGLPYNSTANDYYCAIDEFDNIGWLVTDRHQPAGKVCIYTFVPADTRTAYDVDAIGDEMLRSLADIRCITDTWTDNAKLQAARNRVKNLQTRNTDISTNRISFVVNDNTVYNDINDFKSPTNRERFGKLQQMKTTARNMDEKLEALRRTYSTSNATKKKRLADNIMTAEKQLEHLDAQIHEMEKEIRNAENLSM</sequence>
<keyword evidence="1" id="KW-0175">Coiled coil</keyword>
<organism evidence="3 4">
    <name type="scientific">Marseilla massiliensis</name>
    <dbReference type="NCBI Taxonomy" id="1841864"/>
    <lineage>
        <taxon>Bacteria</taxon>
        <taxon>Pseudomonadati</taxon>
        <taxon>Bacteroidota</taxon>
        <taxon>Bacteroidia</taxon>
        <taxon>Bacteroidales</taxon>
        <taxon>Prevotellaceae</taxon>
        <taxon>Marseilla</taxon>
    </lineage>
</organism>
<comment type="caution">
    <text evidence="3">The sequence shown here is derived from an EMBL/GenBank/DDBJ whole genome shotgun (WGS) entry which is preliminary data.</text>
</comment>
<proteinExistence type="predicted"/>
<feature type="coiled-coil region" evidence="1">
    <location>
        <begin position="322"/>
        <end position="385"/>
    </location>
</feature>
<dbReference type="Proteomes" id="UP000706891">
    <property type="component" value="Unassembled WGS sequence"/>
</dbReference>
<gene>
    <name evidence="3" type="ORF">H6A34_03050</name>
</gene>
<feature type="signal peptide" evidence="2">
    <location>
        <begin position="1"/>
        <end position="22"/>
    </location>
</feature>
<evidence type="ECO:0000313" key="4">
    <source>
        <dbReference type="Proteomes" id="UP000706891"/>
    </source>
</evidence>
<protein>
    <submittedName>
        <fullName evidence="3">Uncharacterized protein</fullName>
    </submittedName>
</protein>
<reference evidence="3" key="2">
    <citation type="journal article" date="2021" name="Sci. Rep.">
        <title>The distribution of antibiotic resistance genes in chicken gut microbiota commensals.</title>
        <authorList>
            <person name="Juricova H."/>
            <person name="Matiasovicova J."/>
            <person name="Kubasova T."/>
            <person name="Cejkova D."/>
            <person name="Rychlik I."/>
        </authorList>
    </citation>
    <scope>NUCLEOTIDE SEQUENCE</scope>
    <source>
        <strain evidence="3">An824</strain>
    </source>
</reference>
<accession>A0A938WTH5</accession>
<keyword evidence="2" id="KW-0732">Signal</keyword>
<feature type="chain" id="PRO_5037757713" evidence="2">
    <location>
        <begin position="23"/>
        <end position="387"/>
    </location>
</feature>
<name>A0A938WTH5_9BACT</name>
<evidence type="ECO:0000256" key="2">
    <source>
        <dbReference type="SAM" id="SignalP"/>
    </source>
</evidence>
<dbReference type="EMBL" id="JACJJG010000007">
    <property type="protein sequence ID" value="MBM6672859.1"/>
    <property type="molecule type" value="Genomic_DNA"/>
</dbReference>
<dbReference type="RefSeq" id="WP_205103377.1">
    <property type="nucleotide sequence ID" value="NZ_JACJJG010000007.1"/>
</dbReference>